<reference evidence="2 3" key="1">
    <citation type="journal article" date="2012" name="PLoS Genet.">
        <title>Comparative Genomics of Plant-Associated Pseudomonas spp.: Insights into Diversity and Inheritance of Traits Involved in Multitrophic Interactions.</title>
        <authorList>
            <person name="Loper J.E."/>
            <person name="Hassan K.A."/>
            <person name="Mavrodi D.V."/>
            <person name="Davis E.W.II."/>
            <person name="Lim C.K."/>
            <person name="Shaffer B.T."/>
            <person name="Elbourne L.D."/>
            <person name="Stockwell V.O."/>
            <person name="Hartney S.L."/>
            <person name="Breakwell K."/>
            <person name="Henkels M.D."/>
            <person name="Tetu S.G."/>
            <person name="Rangel L.I."/>
            <person name="Kidarsa T.A."/>
            <person name="Wilson N.L."/>
            <person name="van de Mortel J.E."/>
            <person name="Song C."/>
            <person name="Blumhagen R."/>
            <person name="Radune D."/>
            <person name="Hostetler J.B."/>
            <person name="Brinkac L.M."/>
            <person name="Durkin A.S."/>
            <person name="Kluepfel D.A."/>
            <person name="Wechter W.P."/>
            <person name="Anderson A.J."/>
            <person name="Kim Y.C."/>
            <person name="Pierson L.S.III."/>
            <person name="Pierson E.A."/>
            <person name="Lindow S.E."/>
            <person name="Kobayashi D.Y."/>
            <person name="Raaijmakers J.M."/>
            <person name="Weller D.M."/>
            <person name="Thomashow L.S."/>
            <person name="Allen A.E."/>
            <person name="Paulsen I.T."/>
        </authorList>
    </citation>
    <scope>NUCLEOTIDE SEQUENCE [LARGE SCALE GENOMIC DNA]</scope>
    <source>
        <strain evidence="2 3">SS101</strain>
    </source>
</reference>
<protein>
    <recommendedName>
        <fullName evidence="1">DUF4435 domain-containing protein</fullName>
    </recommendedName>
</protein>
<evidence type="ECO:0000259" key="1">
    <source>
        <dbReference type="Pfam" id="PF14491"/>
    </source>
</evidence>
<sequence length="281" mass="30889">MLSVAALEYSNDALNIKAAFYGAQKMVYVEGEDDVIFWEVIFKIFDKHGLKVEALGGVAEVKKMIVKIAADNIDAVVARDADFTDLDVSYQAGANVITTYGHSIENTLITGASLHYLAKAYGRIPNGILTEELFDEWIVEFESSFFDLVILDAANDVGGLGESVLSSNCTRYMKNQNSCVPCAVKIQGYIAKLQSNLSLVQQAENIKAIFFTLPKRVADFIRGHFLASAAMKKVNRVMQSQGAGKAVNNDSFTSSLLMSFELLLNPNHPHFEHYQSQAALV</sequence>
<dbReference type="HOGENOM" id="CLU_975712_0_0_6"/>
<dbReference type="Proteomes" id="UP000003213">
    <property type="component" value="Chromosome"/>
</dbReference>
<organism evidence="2 3">
    <name type="scientific">Pseudomonas lactis</name>
    <dbReference type="NCBI Taxonomy" id="1615674"/>
    <lineage>
        <taxon>Bacteria</taxon>
        <taxon>Pseudomonadati</taxon>
        <taxon>Pseudomonadota</taxon>
        <taxon>Gammaproteobacteria</taxon>
        <taxon>Pseudomonadales</taxon>
        <taxon>Pseudomonadaceae</taxon>
        <taxon>Pseudomonas</taxon>
    </lineage>
</organism>
<dbReference type="Pfam" id="PF14491">
    <property type="entry name" value="DUF4435"/>
    <property type="match status" value="1"/>
</dbReference>
<dbReference type="EMBL" id="AHPN01000001">
    <property type="protein sequence ID" value="EIK61634.1"/>
    <property type="molecule type" value="Genomic_DNA"/>
</dbReference>
<accession>I4KA94</accession>
<proteinExistence type="predicted"/>
<dbReference type="AlphaFoldDB" id="I4KA94"/>
<gene>
    <name evidence="2" type="ORF">PflSS101_3924</name>
</gene>
<evidence type="ECO:0000313" key="3">
    <source>
        <dbReference type="Proteomes" id="UP000003213"/>
    </source>
</evidence>
<evidence type="ECO:0000313" key="2">
    <source>
        <dbReference type="EMBL" id="EIK61634.1"/>
    </source>
</evidence>
<name>I4KA94_9PSED</name>
<feature type="domain" description="DUF4435" evidence="1">
    <location>
        <begin position="26"/>
        <end position="238"/>
    </location>
</feature>
<dbReference type="InterPro" id="IPR029492">
    <property type="entry name" value="DUF4435"/>
</dbReference>
<comment type="caution">
    <text evidence="2">The sequence shown here is derived from an EMBL/GenBank/DDBJ whole genome shotgun (WGS) entry which is preliminary data.</text>
</comment>